<keyword evidence="4" id="KW-1185">Reference proteome</keyword>
<sequence length="642" mass="71894">MSVPANSRRLANAIAGAMLLAAFGARAQVPAPPTYPDKPPEGLKPQVNEDEPLPPEPKEGDIIQRRPGTGSEPLRFRPPPAEPWQLPGPTRGAPREAPPVPDRWRIMQALGFKFPGYDPYNQNVLKGDLPLWNDPWLKENLPWVAEKLKPDWFFSLTAISDSLVELRRLPTPVAPQTSIRPNSVDIFGQGKQQVFVETLIFEMAAIKGNTTFKPPDYEIRITPAIQYNRAEVDENRALRIDPRQGTERSDNHVGLQTAFVDVHLRNVSDRYDFDSIRVGIQPITSDFRGFLLNDVPMGIRYFGIRDNNHVQFNVGWFRKMEKDTNSGLNDPWTRMRKDETYLANYYQQDFPFVGFTSQGLAALNINREGTQGNYFNNNGFIERPAALGDERGRNYTVGYLGYTGDGHLRNFPGGFLDRWNLSTSLYIALGHEDHNSLAGQGQDIRAGFAAAEFSRDFSWMRLRLSALYQSGDKDPYDHKATGFDAIFENPLFAGADTSFWIRQSVPLIGGGGIALSARNGVLASLRTSKEQGQSNFVNPGLMLLGVGVDADVLPQLRLIGNVNYLRFQDTTVLGVLRNQKPPDREIGWDVSGAVQYRPFMSQNVVLNASAAALYPGKGLKQLYDEDKRGPQYSILFNLLLTY</sequence>
<proteinExistence type="predicted"/>
<protein>
    <recommendedName>
        <fullName evidence="5">Alginate export domain-containing protein</fullName>
    </recommendedName>
</protein>
<organism evidence="3 4">
    <name type="scientific">Usitatibacter rugosus</name>
    <dbReference type="NCBI Taxonomy" id="2732067"/>
    <lineage>
        <taxon>Bacteria</taxon>
        <taxon>Pseudomonadati</taxon>
        <taxon>Pseudomonadota</taxon>
        <taxon>Betaproteobacteria</taxon>
        <taxon>Nitrosomonadales</taxon>
        <taxon>Usitatibacteraceae</taxon>
        <taxon>Usitatibacter</taxon>
    </lineage>
</organism>
<evidence type="ECO:0000256" key="2">
    <source>
        <dbReference type="SAM" id="SignalP"/>
    </source>
</evidence>
<evidence type="ECO:0000313" key="4">
    <source>
        <dbReference type="Proteomes" id="UP000501534"/>
    </source>
</evidence>
<dbReference type="AlphaFoldDB" id="A0A6M4GUD6"/>
<dbReference type="Proteomes" id="UP000501534">
    <property type="component" value="Chromosome"/>
</dbReference>
<evidence type="ECO:0008006" key="5">
    <source>
        <dbReference type="Google" id="ProtNLM"/>
    </source>
</evidence>
<dbReference type="EMBL" id="CP053069">
    <property type="protein sequence ID" value="QJR10920.1"/>
    <property type="molecule type" value="Genomic_DNA"/>
</dbReference>
<accession>A0A6M4GUD6</accession>
<evidence type="ECO:0000313" key="3">
    <source>
        <dbReference type="EMBL" id="QJR10920.1"/>
    </source>
</evidence>
<gene>
    <name evidence="3" type="ORF">DSM104443_01990</name>
</gene>
<dbReference type="KEGG" id="uru:DSM104443_01990"/>
<feature type="region of interest" description="Disordered" evidence="1">
    <location>
        <begin position="29"/>
        <end position="100"/>
    </location>
</feature>
<feature type="chain" id="PRO_5026866836" description="Alginate export domain-containing protein" evidence="2">
    <location>
        <begin position="28"/>
        <end position="642"/>
    </location>
</feature>
<name>A0A6M4GUD6_9PROT</name>
<evidence type="ECO:0000256" key="1">
    <source>
        <dbReference type="SAM" id="MobiDB-lite"/>
    </source>
</evidence>
<keyword evidence="2" id="KW-0732">Signal</keyword>
<reference evidence="3 4" key="1">
    <citation type="submission" date="2020-04" db="EMBL/GenBank/DDBJ databases">
        <title>Usitatibacter rugosus gen. nov., sp. nov. and Usitatibacter palustris sp. nov., novel members of Usitatibacteraceae fam. nov. within the order Nitrosomonadales isolated from soil.</title>
        <authorList>
            <person name="Huber K.J."/>
            <person name="Neumann-Schaal M."/>
            <person name="Geppert A."/>
            <person name="Luckner M."/>
            <person name="Wanner G."/>
            <person name="Overmann J."/>
        </authorList>
    </citation>
    <scope>NUCLEOTIDE SEQUENCE [LARGE SCALE GENOMIC DNA]</scope>
    <source>
        <strain evidence="3 4">0125_3</strain>
    </source>
</reference>
<feature type="signal peptide" evidence="2">
    <location>
        <begin position="1"/>
        <end position="27"/>
    </location>
</feature>